<dbReference type="GO" id="GO:0009166">
    <property type="term" value="P:nucleotide catabolic process"/>
    <property type="evidence" value="ECO:0007669"/>
    <property type="project" value="InterPro"/>
</dbReference>
<dbReference type="PRINTS" id="PR01607">
    <property type="entry name" value="APYRASEFAMLY"/>
</dbReference>
<dbReference type="InterPro" id="IPR006179">
    <property type="entry name" value="5_nucleotidase/apyrase"/>
</dbReference>
<dbReference type="OrthoDB" id="9800780at2"/>
<dbReference type="STRING" id="159291.SAMN05920897_101290"/>
<protein>
    <submittedName>
        <fullName evidence="5">2',3'-cyclic-nucleotide 2'-phosphodiesterase / 3'-nucleotidase</fullName>
    </submittedName>
</protein>
<dbReference type="PROSITE" id="PS51257">
    <property type="entry name" value="PROKAR_LIPOPROTEIN"/>
    <property type="match status" value="1"/>
</dbReference>
<keyword evidence="6" id="KW-1185">Reference proteome</keyword>
<dbReference type="PANTHER" id="PTHR11575:SF6">
    <property type="entry name" value="2',3'-CYCLIC-NUCLEOTIDE 2'-PHOSPHODIESTERASE_3'-NUCLEOTIDASE"/>
    <property type="match status" value="1"/>
</dbReference>
<feature type="domain" description="5'-Nucleotidase C-terminal" evidence="4">
    <location>
        <begin position="369"/>
        <end position="552"/>
    </location>
</feature>
<reference evidence="6" key="1">
    <citation type="submission" date="2017-01" db="EMBL/GenBank/DDBJ databases">
        <authorList>
            <person name="Varghese N."/>
            <person name="Submissions S."/>
        </authorList>
    </citation>
    <scope>NUCLEOTIDE SEQUENCE [LARGE SCALE GENOMIC DNA]</scope>
    <source>
        <strain evidence="6">ASpG1</strain>
    </source>
</reference>
<name>A0A1N6NJI0_9SPIO</name>
<evidence type="ECO:0000259" key="4">
    <source>
        <dbReference type="Pfam" id="PF02872"/>
    </source>
</evidence>
<evidence type="ECO:0000313" key="5">
    <source>
        <dbReference type="EMBL" id="SIP92298.1"/>
    </source>
</evidence>
<keyword evidence="1 2" id="KW-0732">Signal</keyword>
<dbReference type="RefSeq" id="WP_076487503.1">
    <property type="nucleotide sequence ID" value="NZ_FTMS01000001.1"/>
</dbReference>
<dbReference type="NCBIfam" id="NF006938">
    <property type="entry name" value="PRK09420.1"/>
    <property type="match status" value="1"/>
</dbReference>
<gene>
    <name evidence="5" type="ORF">SAMN05920897_101290</name>
</gene>
<dbReference type="Gene3D" id="3.60.21.10">
    <property type="match status" value="1"/>
</dbReference>
<feature type="domain" description="Calcineurin-like phosphoesterase" evidence="3">
    <location>
        <begin position="41"/>
        <end position="275"/>
    </location>
</feature>
<comment type="similarity">
    <text evidence="2">Belongs to the 5'-nucleotidase family.</text>
</comment>
<evidence type="ECO:0000256" key="1">
    <source>
        <dbReference type="ARBA" id="ARBA00022729"/>
    </source>
</evidence>
<dbReference type="Gene3D" id="3.90.780.10">
    <property type="entry name" value="5'-Nucleotidase, C-terminal domain"/>
    <property type="match status" value="1"/>
</dbReference>
<dbReference type="SUPFAM" id="SSF56300">
    <property type="entry name" value="Metallo-dependent phosphatases"/>
    <property type="match status" value="1"/>
</dbReference>
<keyword evidence="2" id="KW-0547">Nucleotide-binding</keyword>
<keyword evidence="2" id="KW-0378">Hydrolase</keyword>
<organism evidence="5 6">
    <name type="scientific">Alkalispirochaeta americana</name>
    <dbReference type="NCBI Taxonomy" id="159291"/>
    <lineage>
        <taxon>Bacteria</taxon>
        <taxon>Pseudomonadati</taxon>
        <taxon>Spirochaetota</taxon>
        <taxon>Spirochaetia</taxon>
        <taxon>Spirochaetales</taxon>
        <taxon>Spirochaetaceae</taxon>
        <taxon>Alkalispirochaeta</taxon>
    </lineage>
</organism>
<evidence type="ECO:0000313" key="6">
    <source>
        <dbReference type="Proteomes" id="UP000186400"/>
    </source>
</evidence>
<sequence length="637" mass="71111">MRRQKTLLSLMTALAVALALAATGCAGTPPETRPDTEHTLTVLTTTDLHQYIMPYDYINDRPDETIGLSKIYTLVEAARQEFPNTLLFSAGDDIQGSLVGDLEAEVQPLQGDETQAIILAMNAMGYDAATVGNHELTDFGLDFFERAQGGSEFPWLSANIMRADNPEEFYTDPYVILEREIDGIPIKIGVIGFVPPHIMDWGRRHLEGKIIAPDIAEQARKIVPQVREKADIVIAVAHTGIDPAPEDSYSARGNAAWWLAQVPGIDAMALGHQHRRFPGDFASLAEEHPEKIDNDRGLLHGIPSVMPGAWGRNLGVIELNLRHSNGSWQVVSGESHLRPITEEVASHPLIEEIVRERHEQTLTYVRTPIGETEREIASFFSRVKDTAVTQIVNEAQLWYAQQIFADTEWEDIPILSAAAPFIAGRNGPLDFTQVSQEVNIGDVTDLYVFPNTVYVAKLNGLQVRDWLERSAENFNQIDPARAEPQHLVNYDFRAYNFDVIEGIEYLLDVTKPAGKRVVSATFEGTELAEEMIFLVITNNYRGSGGGSFPHMTEENILMATTDINREQIINYISQRQVINPEPSRNWRIKPVETAGPLYFSSSPRAVDYVDRHNLQGLSFVEEDSEGWAVFAVDLPRL</sequence>
<dbReference type="InterPro" id="IPR004843">
    <property type="entry name" value="Calcineurin-like_PHP"/>
</dbReference>
<dbReference type="SUPFAM" id="SSF55816">
    <property type="entry name" value="5'-nucleotidase (syn. UDP-sugar hydrolase), C-terminal domain"/>
    <property type="match status" value="1"/>
</dbReference>
<proteinExistence type="inferred from homology"/>
<dbReference type="InterPro" id="IPR029052">
    <property type="entry name" value="Metallo-depent_PP-like"/>
</dbReference>
<dbReference type="Pfam" id="PF02872">
    <property type="entry name" value="5_nucleotid_C"/>
    <property type="match status" value="1"/>
</dbReference>
<evidence type="ECO:0000259" key="3">
    <source>
        <dbReference type="Pfam" id="PF00149"/>
    </source>
</evidence>
<dbReference type="Proteomes" id="UP000186400">
    <property type="component" value="Unassembled WGS sequence"/>
</dbReference>
<dbReference type="AlphaFoldDB" id="A0A1N6NJI0"/>
<dbReference type="GO" id="GO:0000166">
    <property type="term" value="F:nucleotide binding"/>
    <property type="evidence" value="ECO:0007669"/>
    <property type="project" value="UniProtKB-KW"/>
</dbReference>
<dbReference type="EMBL" id="FTMS01000001">
    <property type="protein sequence ID" value="SIP92298.1"/>
    <property type="molecule type" value="Genomic_DNA"/>
</dbReference>
<evidence type="ECO:0000256" key="2">
    <source>
        <dbReference type="RuleBase" id="RU362119"/>
    </source>
</evidence>
<feature type="signal peptide" evidence="2">
    <location>
        <begin position="1"/>
        <end position="21"/>
    </location>
</feature>
<dbReference type="InterPro" id="IPR036907">
    <property type="entry name" value="5'-Nucleotdase_C_sf"/>
</dbReference>
<feature type="chain" id="PRO_5011818262" evidence="2">
    <location>
        <begin position="22"/>
        <end position="637"/>
    </location>
</feature>
<dbReference type="GO" id="GO:0016787">
    <property type="term" value="F:hydrolase activity"/>
    <property type="evidence" value="ECO:0007669"/>
    <property type="project" value="UniProtKB-KW"/>
</dbReference>
<dbReference type="PANTHER" id="PTHR11575">
    <property type="entry name" value="5'-NUCLEOTIDASE-RELATED"/>
    <property type="match status" value="1"/>
</dbReference>
<dbReference type="InterPro" id="IPR008334">
    <property type="entry name" value="5'-Nucleotdase_C"/>
</dbReference>
<dbReference type="GO" id="GO:0030288">
    <property type="term" value="C:outer membrane-bounded periplasmic space"/>
    <property type="evidence" value="ECO:0007669"/>
    <property type="project" value="TreeGrafter"/>
</dbReference>
<accession>A0A1N6NJI0</accession>
<dbReference type="Pfam" id="PF00149">
    <property type="entry name" value="Metallophos"/>
    <property type="match status" value="1"/>
</dbReference>